<dbReference type="Proteomes" id="UP000005237">
    <property type="component" value="Unassembled WGS sequence"/>
</dbReference>
<evidence type="ECO:0000256" key="8">
    <source>
        <dbReference type="ARBA" id="ARBA00051711"/>
    </source>
</evidence>
<comment type="catalytic activity">
    <reaction evidence="10">
        <text>serotonin + hexadecanoyl-CoA = N-hexadecanoyl-serotonin + CoA + H(+)</text>
        <dbReference type="Rhea" id="RHEA:51384"/>
        <dbReference type="ChEBI" id="CHEBI:15378"/>
        <dbReference type="ChEBI" id="CHEBI:57287"/>
        <dbReference type="ChEBI" id="CHEBI:57379"/>
        <dbReference type="ChEBI" id="CHEBI:134059"/>
        <dbReference type="ChEBI" id="CHEBI:350546"/>
    </reaction>
    <physiologicalReaction direction="left-to-right" evidence="10">
        <dbReference type="Rhea" id="RHEA:51385"/>
    </physiologicalReaction>
</comment>
<accession>A0A8R1DST4</accession>
<dbReference type="AlphaFoldDB" id="A0A8R1DST4"/>
<comment type="similarity">
    <text evidence="3">Belongs to the acetyltransferase family. AANAT subfamily.</text>
</comment>
<dbReference type="EnsemblMetazoa" id="CJA09819b.1">
    <property type="protein sequence ID" value="CJA09819b.1"/>
    <property type="gene ID" value="WBGene00129023"/>
</dbReference>
<comment type="catalytic activity">
    <reaction evidence="7">
        <text>serotonin + (5Z,8Z,11Z,14Z)-eicosatetraenoyl-CoA = N-[(5Z,8Z,11Z,14Z)-eicosatetraenoyl]-serotonin + CoA + H(+)</text>
        <dbReference type="Rhea" id="RHEA:51396"/>
        <dbReference type="ChEBI" id="CHEBI:15378"/>
        <dbReference type="ChEBI" id="CHEBI:57287"/>
        <dbReference type="ChEBI" id="CHEBI:57368"/>
        <dbReference type="ChEBI" id="CHEBI:132255"/>
        <dbReference type="ChEBI" id="CHEBI:350546"/>
    </reaction>
    <physiologicalReaction direction="left-to-right" evidence="7">
        <dbReference type="Rhea" id="RHEA:51397"/>
    </physiologicalReaction>
</comment>
<evidence type="ECO:0000256" key="1">
    <source>
        <dbReference type="ARBA" id="ARBA00022679"/>
    </source>
</evidence>
<organism evidence="13 14">
    <name type="scientific">Caenorhabditis japonica</name>
    <dbReference type="NCBI Taxonomy" id="281687"/>
    <lineage>
        <taxon>Eukaryota</taxon>
        <taxon>Metazoa</taxon>
        <taxon>Ecdysozoa</taxon>
        <taxon>Nematoda</taxon>
        <taxon>Chromadorea</taxon>
        <taxon>Rhabditida</taxon>
        <taxon>Rhabditina</taxon>
        <taxon>Rhabditomorpha</taxon>
        <taxon>Rhabditoidea</taxon>
        <taxon>Rhabditidae</taxon>
        <taxon>Peloderinae</taxon>
        <taxon>Caenorhabditis</taxon>
    </lineage>
</organism>
<evidence type="ECO:0000256" key="5">
    <source>
        <dbReference type="ARBA" id="ARBA00050189"/>
    </source>
</evidence>
<comment type="catalytic activity">
    <reaction evidence="12">
        <text>serotonin + acetyl-CoA = N-acetylserotonin + CoA + H(+)</text>
        <dbReference type="Rhea" id="RHEA:25217"/>
        <dbReference type="ChEBI" id="CHEBI:15378"/>
        <dbReference type="ChEBI" id="CHEBI:17697"/>
        <dbReference type="ChEBI" id="CHEBI:57287"/>
        <dbReference type="ChEBI" id="CHEBI:57288"/>
        <dbReference type="ChEBI" id="CHEBI:350546"/>
        <dbReference type="EC" id="2.3.1.87"/>
    </reaction>
    <physiologicalReaction direction="left-to-right" evidence="12">
        <dbReference type="Rhea" id="RHEA:25218"/>
    </physiologicalReaction>
</comment>
<evidence type="ECO:0000256" key="3">
    <source>
        <dbReference type="ARBA" id="ARBA00038182"/>
    </source>
</evidence>
<dbReference type="PANTHER" id="PTHR20905:SF16">
    <property type="entry name" value="N-ACETYLTRANSFERASE DOMAIN-CONTAINING PROTEIN"/>
    <property type="match status" value="1"/>
</dbReference>
<comment type="pathway">
    <text evidence="2">Aromatic compound metabolism; melatonin biosynthesis; melatonin from serotonin: step 1/2.</text>
</comment>
<evidence type="ECO:0000256" key="7">
    <source>
        <dbReference type="ARBA" id="ARBA00051284"/>
    </source>
</evidence>
<dbReference type="PANTHER" id="PTHR20905">
    <property type="entry name" value="N-ACETYLTRANSFERASE-RELATED"/>
    <property type="match status" value="1"/>
</dbReference>
<name>A0A8R1DST4_CAEJA</name>
<dbReference type="GO" id="GO:0004059">
    <property type="term" value="F:aralkylamine N-acetyltransferase activity"/>
    <property type="evidence" value="ECO:0007669"/>
    <property type="project" value="UniProtKB-EC"/>
</dbReference>
<dbReference type="FunFam" id="3.40.630.30:FF:000046">
    <property type="entry name" value="Dopamine N-acetyltransferase"/>
    <property type="match status" value="1"/>
</dbReference>
<reference evidence="14" key="1">
    <citation type="submission" date="2010-08" db="EMBL/GenBank/DDBJ databases">
        <authorList>
            <consortium name="Caenorhabditis japonica Sequencing Consortium"/>
            <person name="Wilson R.K."/>
        </authorList>
    </citation>
    <scope>NUCLEOTIDE SEQUENCE [LARGE SCALE GENOMIC DNA]</scope>
    <source>
        <strain evidence="14">DF5081</strain>
    </source>
</reference>
<evidence type="ECO:0000256" key="12">
    <source>
        <dbReference type="ARBA" id="ARBA00052491"/>
    </source>
</evidence>
<keyword evidence="14" id="KW-1185">Reference proteome</keyword>
<comment type="catalytic activity">
    <reaction evidence="8">
        <text>dopamine + acetyl-CoA = N-acetyldopamine + CoA + H(+)</text>
        <dbReference type="Rhea" id="RHEA:51388"/>
        <dbReference type="ChEBI" id="CHEBI:15378"/>
        <dbReference type="ChEBI" id="CHEBI:57287"/>
        <dbReference type="ChEBI" id="CHEBI:57288"/>
        <dbReference type="ChEBI" id="CHEBI:59905"/>
        <dbReference type="ChEBI" id="CHEBI:125678"/>
    </reaction>
    <physiologicalReaction direction="left-to-right" evidence="8">
        <dbReference type="Rhea" id="RHEA:51389"/>
    </physiologicalReaction>
</comment>
<proteinExistence type="inferred from homology"/>
<dbReference type="EC" id="2.3.1.87" evidence="4"/>
<comment type="catalytic activity">
    <reaction evidence="6">
        <text>serotonin + octadecanoyl-CoA = N-octadecanoyl-serotonin + CoA + H(+)</text>
        <dbReference type="Rhea" id="RHEA:51400"/>
        <dbReference type="ChEBI" id="CHEBI:15378"/>
        <dbReference type="ChEBI" id="CHEBI:57287"/>
        <dbReference type="ChEBI" id="CHEBI:57394"/>
        <dbReference type="ChEBI" id="CHEBI:134065"/>
        <dbReference type="ChEBI" id="CHEBI:350546"/>
    </reaction>
    <physiologicalReaction direction="left-to-right" evidence="6">
        <dbReference type="Rhea" id="RHEA:51401"/>
    </physiologicalReaction>
</comment>
<evidence type="ECO:0000256" key="6">
    <source>
        <dbReference type="ARBA" id="ARBA00050849"/>
    </source>
</evidence>
<evidence type="ECO:0000256" key="11">
    <source>
        <dbReference type="ARBA" id="ARBA00052335"/>
    </source>
</evidence>
<evidence type="ECO:0000313" key="14">
    <source>
        <dbReference type="Proteomes" id="UP000005237"/>
    </source>
</evidence>
<comment type="catalytic activity">
    <reaction evidence="11">
        <text>dopamine + hexadecanoyl-CoA = N-hexadecanoyl-dopamine + CoA + H(+)</text>
        <dbReference type="Rhea" id="RHEA:51376"/>
        <dbReference type="ChEBI" id="CHEBI:15378"/>
        <dbReference type="ChEBI" id="CHEBI:57287"/>
        <dbReference type="ChEBI" id="CHEBI:57379"/>
        <dbReference type="ChEBI" id="CHEBI:59905"/>
        <dbReference type="ChEBI" id="CHEBI:134058"/>
    </reaction>
    <physiologicalReaction direction="left-to-right" evidence="11">
        <dbReference type="Rhea" id="RHEA:51377"/>
    </physiologicalReaction>
</comment>
<keyword evidence="1" id="KW-0808">Transferase</keyword>
<evidence type="ECO:0000256" key="4">
    <source>
        <dbReference type="ARBA" id="ARBA00039114"/>
    </source>
</evidence>
<evidence type="ECO:0000313" key="13">
    <source>
        <dbReference type="EnsemblMetazoa" id="CJA09819b.1"/>
    </source>
</evidence>
<evidence type="ECO:0000256" key="2">
    <source>
        <dbReference type="ARBA" id="ARBA00037926"/>
    </source>
</evidence>
<evidence type="ECO:0000256" key="10">
    <source>
        <dbReference type="ARBA" id="ARBA00052178"/>
    </source>
</evidence>
<dbReference type="Gene3D" id="3.40.630.30">
    <property type="match status" value="1"/>
</dbReference>
<reference evidence="13" key="2">
    <citation type="submission" date="2022-06" db="UniProtKB">
        <authorList>
            <consortium name="EnsemblMetazoa"/>
        </authorList>
    </citation>
    <scope>IDENTIFICATION</scope>
    <source>
        <strain evidence="13">DF5081</strain>
    </source>
</reference>
<sequence length="206" mass="23155">LSEYFFKEEPFTRASGAPLEEMRPIFGEMVQNSLKQPFSLIVISETGDVAAVLLNSLWNREDSFESAGDQNENNNCSPAIQGLVRILNQCHVDFWKLCPPNVNTVLYREISSVGSPWQRKGIATRMVTEWMTPSRIAEYNVGGVVSATSSFANQTLLAKQGFKCLKEYAYSDIVNCKGERLIETDDGSKAMRLNFKNIEEFGIDLH</sequence>
<evidence type="ECO:0000256" key="9">
    <source>
        <dbReference type="ARBA" id="ARBA00051823"/>
    </source>
</evidence>
<protein>
    <recommendedName>
        <fullName evidence="4">aralkylamine N-acetyltransferase</fullName>
        <ecNumber evidence="4">2.3.1.87</ecNumber>
    </recommendedName>
</protein>
<comment type="catalytic activity">
    <reaction evidence="9">
        <text>serotonin + (9Z)-octadecenoyl-CoA = N-(9Z-octadecenoyl)-serotonin + CoA + H(+)</text>
        <dbReference type="Rhea" id="RHEA:51392"/>
        <dbReference type="ChEBI" id="CHEBI:15378"/>
        <dbReference type="ChEBI" id="CHEBI:57287"/>
        <dbReference type="ChEBI" id="CHEBI:57387"/>
        <dbReference type="ChEBI" id="CHEBI:134064"/>
        <dbReference type="ChEBI" id="CHEBI:350546"/>
    </reaction>
    <physiologicalReaction direction="left-to-right" evidence="9">
        <dbReference type="Rhea" id="RHEA:51393"/>
    </physiologicalReaction>
</comment>
<comment type="catalytic activity">
    <reaction evidence="5">
        <text>dopamine + (9Z)-octadecenoyl-CoA = N-(9Z-octadecanoyl)-dopamine + CoA + H(+)</text>
        <dbReference type="Rhea" id="RHEA:51380"/>
        <dbReference type="ChEBI" id="CHEBI:15378"/>
        <dbReference type="ChEBI" id="CHEBI:31883"/>
        <dbReference type="ChEBI" id="CHEBI:57287"/>
        <dbReference type="ChEBI" id="CHEBI:57387"/>
        <dbReference type="ChEBI" id="CHEBI:59905"/>
    </reaction>
    <physiologicalReaction direction="left-to-right" evidence="5">
        <dbReference type="Rhea" id="RHEA:51381"/>
    </physiologicalReaction>
</comment>